<evidence type="ECO:0000313" key="1">
    <source>
        <dbReference type="EMBL" id="KAK9128153.1"/>
    </source>
</evidence>
<protein>
    <submittedName>
        <fullName evidence="1">Uncharacterized protein</fullName>
    </submittedName>
</protein>
<sequence length="79" mass="8487">MVSECWANAMAEVPNFMPSSSSTTGSGPSMVLQPIAAPFNPFGNSLSQGMTIKLDQENFLLIKFIILAFVKGSNLMNIC</sequence>
<organism evidence="1 2">
    <name type="scientific">Stephania yunnanensis</name>
    <dbReference type="NCBI Taxonomy" id="152371"/>
    <lineage>
        <taxon>Eukaryota</taxon>
        <taxon>Viridiplantae</taxon>
        <taxon>Streptophyta</taxon>
        <taxon>Embryophyta</taxon>
        <taxon>Tracheophyta</taxon>
        <taxon>Spermatophyta</taxon>
        <taxon>Magnoliopsida</taxon>
        <taxon>Ranunculales</taxon>
        <taxon>Menispermaceae</taxon>
        <taxon>Menispermoideae</taxon>
        <taxon>Cissampelideae</taxon>
        <taxon>Stephania</taxon>
    </lineage>
</organism>
<dbReference type="Proteomes" id="UP001420932">
    <property type="component" value="Unassembled WGS sequence"/>
</dbReference>
<keyword evidence="2" id="KW-1185">Reference proteome</keyword>
<dbReference type="AlphaFoldDB" id="A0AAP0P2L9"/>
<dbReference type="EMBL" id="JBBNAF010000007">
    <property type="protein sequence ID" value="KAK9128153.1"/>
    <property type="molecule type" value="Genomic_DNA"/>
</dbReference>
<gene>
    <name evidence="1" type="ORF">Syun_016950</name>
</gene>
<accession>A0AAP0P2L9</accession>
<evidence type="ECO:0000313" key="2">
    <source>
        <dbReference type="Proteomes" id="UP001420932"/>
    </source>
</evidence>
<comment type="caution">
    <text evidence="1">The sequence shown here is derived from an EMBL/GenBank/DDBJ whole genome shotgun (WGS) entry which is preliminary data.</text>
</comment>
<reference evidence="1 2" key="1">
    <citation type="submission" date="2024-01" db="EMBL/GenBank/DDBJ databases">
        <title>Genome assemblies of Stephania.</title>
        <authorList>
            <person name="Yang L."/>
        </authorList>
    </citation>
    <scope>NUCLEOTIDE SEQUENCE [LARGE SCALE GENOMIC DNA]</scope>
    <source>
        <strain evidence="1">YNDBR</strain>
        <tissue evidence="1">Leaf</tissue>
    </source>
</reference>
<proteinExistence type="predicted"/>
<name>A0AAP0P2L9_9MAGN</name>